<dbReference type="Pfam" id="PF16206">
    <property type="entry name" value="Mon2_C"/>
    <property type="match status" value="2"/>
</dbReference>
<proteinExistence type="predicted"/>
<gene>
    <name evidence="5" type="ORF">SSS_1906</name>
</gene>
<feature type="region of interest" description="Disordered" evidence="1">
    <location>
        <begin position="1627"/>
        <end position="1684"/>
    </location>
</feature>
<evidence type="ECO:0000259" key="2">
    <source>
        <dbReference type="Pfam" id="PF09324"/>
    </source>
</evidence>
<dbReference type="InterPro" id="IPR016024">
    <property type="entry name" value="ARM-type_fold"/>
</dbReference>
<feature type="region of interest" description="Disordered" evidence="1">
    <location>
        <begin position="1"/>
        <end position="27"/>
    </location>
</feature>
<feature type="compositionally biased region" description="Polar residues" evidence="1">
    <location>
        <begin position="1652"/>
        <end position="1661"/>
    </location>
</feature>
<feature type="domain" description="Mon2/Sec7/BIG1-like HUS" evidence="3">
    <location>
        <begin position="36"/>
        <end position="115"/>
    </location>
</feature>
<name>A0A834RFH8_SARSC</name>
<feature type="compositionally biased region" description="Basic and acidic residues" evidence="1">
    <location>
        <begin position="1633"/>
        <end position="1650"/>
    </location>
</feature>
<dbReference type="InterPro" id="IPR032691">
    <property type="entry name" value="Mon2/Sec7/BIG1-like_HUS"/>
</dbReference>
<reference evidence="6" key="3">
    <citation type="submission" date="2022-06" db="UniProtKB">
        <authorList>
            <consortium name="EnsemblMetazoa"/>
        </authorList>
    </citation>
    <scope>IDENTIFICATION</scope>
</reference>
<dbReference type="OrthoDB" id="294853at2759"/>
<feature type="domain" description="Mon2 C-terminal" evidence="4">
    <location>
        <begin position="772"/>
        <end position="974"/>
    </location>
</feature>
<feature type="compositionally biased region" description="Polar residues" evidence="1">
    <location>
        <begin position="1672"/>
        <end position="1684"/>
    </location>
</feature>
<feature type="compositionally biased region" description="Low complexity" evidence="1">
    <location>
        <begin position="1121"/>
        <end position="1136"/>
    </location>
</feature>
<dbReference type="EnsemblMetazoa" id="SSS_1906s_mrna">
    <property type="protein sequence ID" value="KAF7494751.1"/>
    <property type="gene ID" value="SSS_1906"/>
</dbReference>
<reference evidence="5" key="2">
    <citation type="submission" date="2020-01" db="EMBL/GenBank/DDBJ databases">
        <authorList>
            <person name="Korhonen P.K.K."/>
            <person name="Guangxu M.G."/>
            <person name="Wang T.W."/>
            <person name="Stroehlein A.J.S."/>
            <person name="Young N.D."/>
            <person name="Ang C.-S.A."/>
            <person name="Fernando D.W.F."/>
            <person name="Lu H.L."/>
            <person name="Taylor S.T."/>
            <person name="Ehtesham M.E.M."/>
            <person name="Najaraj S.H.N."/>
            <person name="Harsha G.H.G."/>
            <person name="Madugundu A.M."/>
            <person name="Renuse S.R."/>
            <person name="Holt D.H."/>
            <person name="Pandey A.P."/>
            <person name="Papenfuss A.P."/>
            <person name="Gasser R.B.G."/>
            <person name="Fischer K.F."/>
        </authorList>
    </citation>
    <scope>NUCLEOTIDE SEQUENCE</scope>
    <source>
        <strain evidence="5">SSS_KF_BRIS2020</strain>
    </source>
</reference>
<keyword evidence="7" id="KW-1185">Reference proteome</keyword>
<protein>
    <submittedName>
        <fullName evidence="5">Protein MON2 -like protein</fullName>
    </submittedName>
</protein>
<dbReference type="Pfam" id="PF12783">
    <property type="entry name" value="Sec7-like_HUS"/>
    <property type="match status" value="1"/>
</dbReference>
<evidence type="ECO:0000259" key="3">
    <source>
        <dbReference type="Pfam" id="PF12783"/>
    </source>
</evidence>
<sequence>MLKTSVTSTSGLNNSSNTSNGTNSNQNHQQSSQMLVWSITVRSMRLISVLIRNFFEILINESEIFLSLLIRSLEADKLQWQRLTALEALYQMMIHPHILSLICSQYDMKPQSSTILRDISNSLCIFIQSQFQIVDSSTTQSLLISLVNNNRGSNSSSSSVNQSSNNAMSSRTNSFTPNTNVHNSIHRFPLFCLKGISHSILFNPTVKEHRYKTFFLDQIDKQESPSAPDGHGLSTSIACVLEITNSIIKILEKDLNLSFDFQSSSQNQSLTIDKLSSENLKIHNQMLQSTFYGLVGIYSLLLDASIDEVMTEFILAQMRKLIFIYGLYGNGLARDCLLVSICKSSLPSNYQVVPALNPDNLPFRNDYKEQNQSSSGSNPQANLSSMRIAIKNTAINLPNLLSQQNNHLQTMSSTSNWSQIESTSSPDSFDLSKQVIAVGTALANNLSLAPALGQKQQGPVMLMAKNLQCMNSLIHITITYAFVYEERSWRIVFTTLQHMVWILDIKQTSITIQQNNIDDKSSLSQPIISSDTNRSSIGNDYSHSIQHSERSTISSDLPVLSTMLSRLFECTQYNNISEHLTLVFSKTINLSDGSFMMMVRALIALSNETIESAFNNREPSLFGLIKLHEAIIFNLKRVALFWDLVIDHLIQVSSHPSTKLRECGVEALCSLVKSVLNFVCSKRKNDETEQPDSIWMENRFLAPLQQLSQNKFIDIRQKQIECLLRILQSNGEELIDGWPIIFNIIETACVPENEKLIVHSFQCYEFIVSNLLRYIPSVHIIHCINSAVAFGSQQQELNVSLSAIGLIWNEADFLFTNQNLILESIERYAKKGHKFISIDLPFCDNLTPLQSLWISLFKNLSNLCTDSRLSVRKSSVQTLIATLSKHGQSLDYNTWKAIFFYVLFPLVENVRKSSSLASNEKITRAESSKSNAFDNNSEYVIHYSRNTAFKQWCETHASIITGISRIICMKLDLLLYNTNLIDDEHQQPSTNTSTEKKIDHLYRSQNYHSSVKILLDVWSFYFDFIYFSSISNNSEVSMSAIKCFNEIIVFLSEYSKTKSNRDRNLEQTFNLIWKVAWKTWCSIGHQVCSSNRNSNESTITKNIESSSPPNLPRREKEENISPLKKSSQPLSSSTSTFKDSNLSIKPSQIFLCLLIDPLSVLLSKNISNFDESHFTAMSFTLQQVLTIPIDVVESCSLYTEQLHHHNHHRLHHQGMIDHLTNLQKQIIKSLDHFQELILEQRTLYNHLIPLLIYQYLAFSLYSVNIVPPHYNVFISSQFQHRFLPGELTTLKSLSFHSFGELALKNAFDLYLKTYKEPSVIKSNILHSMLKAYKIPLCFKYSCPQQSTWKYAVNYFIKTLEIGLPLARLMPNDFISIWADLASIFEGFLFPINKPPTNQKIEEQQLDESLDVKVVELIRDQIMFHAPEIPKEFLLQIVSILNRGSIHSPALTSLDFVCLTETEINRKLREDFARICFQTLLQFSFFGPKGNPDLFIQTKNNHDDNINLIPPEKTIGIVNKLAVASILKRFNDVIIKYVEDEQICPCPLPRHRLSEISFVLKALATLITSLKEAPPSVVEIHVWQQLIDLYPRIVDCTMSNSPQVNNSIREVLHQYAYLLACPKPLMMTSPQTRSSDDDHKDNSAISKEHSKQSHALQAQKVSSIKMKDKTSKTKNYPNGTTEINI</sequence>
<dbReference type="SUPFAM" id="SSF48371">
    <property type="entry name" value="ARM repeat"/>
    <property type="match status" value="1"/>
</dbReference>
<dbReference type="Proteomes" id="UP000070412">
    <property type="component" value="Unassembled WGS sequence"/>
</dbReference>
<feature type="region of interest" description="Disordered" evidence="1">
    <location>
        <begin position="151"/>
        <end position="175"/>
    </location>
</feature>
<dbReference type="InterPro" id="IPR032817">
    <property type="entry name" value="Mon2_C"/>
</dbReference>
<organism evidence="5">
    <name type="scientific">Sarcoptes scabiei</name>
    <name type="common">Itch mite</name>
    <name type="synonym">Acarus scabiei</name>
    <dbReference type="NCBI Taxonomy" id="52283"/>
    <lineage>
        <taxon>Eukaryota</taxon>
        <taxon>Metazoa</taxon>
        <taxon>Ecdysozoa</taxon>
        <taxon>Arthropoda</taxon>
        <taxon>Chelicerata</taxon>
        <taxon>Arachnida</taxon>
        <taxon>Acari</taxon>
        <taxon>Acariformes</taxon>
        <taxon>Sarcoptiformes</taxon>
        <taxon>Astigmata</taxon>
        <taxon>Psoroptidia</taxon>
        <taxon>Sarcoptoidea</taxon>
        <taxon>Sarcoptidae</taxon>
        <taxon>Sarcoptinae</taxon>
        <taxon>Sarcoptes</taxon>
    </lineage>
</organism>
<feature type="region of interest" description="Disordered" evidence="1">
    <location>
        <begin position="1092"/>
        <end position="1139"/>
    </location>
</feature>
<evidence type="ECO:0000313" key="6">
    <source>
        <dbReference type="EnsemblMetazoa" id="KAF7494751.1"/>
    </source>
</evidence>
<feature type="compositionally biased region" description="Polar residues" evidence="1">
    <location>
        <begin position="1092"/>
        <end position="1108"/>
    </location>
</feature>
<accession>A0A834RFH8</accession>
<dbReference type="EMBL" id="WVUK01000052">
    <property type="protein sequence ID" value="KAF7494751.1"/>
    <property type="molecule type" value="Genomic_DNA"/>
</dbReference>
<dbReference type="Pfam" id="PF09324">
    <property type="entry name" value="Sec7-like_HDS"/>
    <property type="match status" value="1"/>
</dbReference>
<evidence type="ECO:0000313" key="7">
    <source>
        <dbReference type="Proteomes" id="UP000070412"/>
    </source>
</evidence>
<reference evidence="7" key="1">
    <citation type="journal article" date="2020" name="PLoS Negl. Trop. Dis.">
        <title>High-quality nuclear genome for Sarcoptes scabiei-A critical resource for a neglected parasite.</title>
        <authorList>
            <person name="Korhonen P.K."/>
            <person name="Gasser R.B."/>
            <person name="Ma G."/>
            <person name="Wang T."/>
            <person name="Stroehlein A.J."/>
            <person name="Young N.D."/>
            <person name="Ang C.S."/>
            <person name="Fernando D.D."/>
            <person name="Lu H.C."/>
            <person name="Taylor S."/>
            <person name="Reynolds S.L."/>
            <person name="Mofiz E."/>
            <person name="Najaraj S.H."/>
            <person name="Gowda H."/>
            <person name="Madugundu A."/>
            <person name="Renuse S."/>
            <person name="Holt D."/>
            <person name="Pandey A."/>
            <person name="Papenfuss A.T."/>
            <person name="Fischer K."/>
        </authorList>
    </citation>
    <scope>NUCLEOTIDE SEQUENCE [LARGE SCALE GENOMIC DNA]</scope>
</reference>
<evidence type="ECO:0000313" key="5">
    <source>
        <dbReference type="EMBL" id="KAF7494751.1"/>
    </source>
</evidence>
<dbReference type="InterPro" id="IPR015403">
    <property type="entry name" value="Mon2/Sec7/BIG1-like_HDS"/>
</dbReference>
<feature type="domain" description="Mon2 C-terminal" evidence="4">
    <location>
        <begin position="1122"/>
        <end position="1621"/>
    </location>
</feature>
<feature type="compositionally biased region" description="Low complexity" evidence="1">
    <location>
        <begin position="151"/>
        <end position="170"/>
    </location>
</feature>
<evidence type="ECO:0000259" key="4">
    <source>
        <dbReference type="Pfam" id="PF16206"/>
    </source>
</evidence>
<feature type="domain" description="Mon2/Sec7/BIG1-like HDS" evidence="2">
    <location>
        <begin position="697"/>
        <end position="765"/>
    </location>
</feature>
<evidence type="ECO:0000256" key="1">
    <source>
        <dbReference type="SAM" id="MobiDB-lite"/>
    </source>
</evidence>